<dbReference type="SUPFAM" id="SSF49777">
    <property type="entry name" value="PEBP-like"/>
    <property type="match status" value="1"/>
</dbReference>
<proteinExistence type="predicted"/>
<protein>
    <submittedName>
        <fullName evidence="2">Phosphatidylethanolamine-binding protein</fullName>
    </submittedName>
</protein>
<dbReference type="PANTHER" id="PTHR11362">
    <property type="entry name" value="PHOSPHATIDYLETHANOLAMINE-BINDING PROTEIN"/>
    <property type="match status" value="1"/>
</dbReference>
<feature type="signal peptide" evidence="1">
    <location>
        <begin position="1"/>
        <end position="18"/>
    </location>
</feature>
<dbReference type="GO" id="GO:0030162">
    <property type="term" value="P:regulation of proteolysis"/>
    <property type="evidence" value="ECO:0007669"/>
    <property type="project" value="TreeGrafter"/>
</dbReference>
<dbReference type="InterPro" id="IPR035810">
    <property type="entry name" value="PEBP_euk"/>
</dbReference>
<name>A0A7C8MIM1_9PLEO</name>
<evidence type="ECO:0000313" key="2">
    <source>
        <dbReference type="EMBL" id="KAF2876403.1"/>
    </source>
</evidence>
<dbReference type="InterPro" id="IPR036610">
    <property type="entry name" value="PEBP-like_sf"/>
</dbReference>
<dbReference type="Proteomes" id="UP000481861">
    <property type="component" value="Unassembled WGS sequence"/>
</dbReference>
<dbReference type="InterPro" id="IPR008914">
    <property type="entry name" value="PEBP"/>
</dbReference>
<dbReference type="PANTHER" id="PTHR11362:SF141">
    <property type="entry name" value="PHOSPHATIDYLETHANOLAMINE-BINDING PROTEIN"/>
    <property type="match status" value="1"/>
</dbReference>
<dbReference type="Pfam" id="PF01161">
    <property type="entry name" value="PBP"/>
    <property type="match status" value="1"/>
</dbReference>
<dbReference type="EMBL" id="JAADJZ010000003">
    <property type="protein sequence ID" value="KAF2876403.1"/>
    <property type="molecule type" value="Genomic_DNA"/>
</dbReference>
<organism evidence="2 3">
    <name type="scientific">Massariosphaeria phaeospora</name>
    <dbReference type="NCBI Taxonomy" id="100035"/>
    <lineage>
        <taxon>Eukaryota</taxon>
        <taxon>Fungi</taxon>
        <taxon>Dikarya</taxon>
        <taxon>Ascomycota</taxon>
        <taxon>Pezizomycotina</taxon>
        <taxon>Dothideomycetes</taxon>
        <taxon>Pleosporomycetidae</taxon>
        <taxon>Pleosporales</taxon>
        <taxon>Pleosporales incertae sedis</taxon>
        <taxon>Massariosphaeria</taxon>
    </lineage>
</organism>
<dbReference type="GO" id="GO:0046578">
    <property type="term" value="P:regulation of Ras protein signal transduction"/>
    <property type="evidence" value="ECO:0007669"/>
    <property type="project" value="TreeGrafter"/>
</dbReference>
<evidence type="ECO:0000313" key="3">
    <source>
        <dbReference type="Proteomes" id="UP000481861"/>
    </source>
</evidence>
<accession>A0A7C8MIM1</accession>
<dbReference type="AlphaFoldDB" id="A0A7C8MIM1"/>
<sequence length="193" mass="20848">MMLFTAVASLLLAGSTWAQSTPAGFTPAVNQTLDVYYGTTFITPGLMVKKSATQRAPTIGVTNVTLTGKYLLAMIGSGDAKKRRTVLHALLQDYTPSGQTQNGTSVLTTRATTPSSYFGPAPPAENPLHPHNYVFLLHEQPANFAVPAAHRSAVQSRFDIDWPKFITDAGLKAPLYANYLRVQSGDNTKMFQA</sequence>
<evidence type="ECO:0000256" key="1">
    <source>
        <dbReference type="SAM" id="SignalP"/>
    </source>
</evidence>
<reference evidence="2 3" key="1">
    <citation type="submission" date="2020-01" db="EMBL/GenBank/DDBJ databases">
        <authorList>
            <consortium name="DOE Joint Genome Institute"/>
            <person name="Haridas S."/>
            <person name="Albert R."/>
            <person name="Binder M."/>
            <person name="Bloem J."/>
            <person name="Labutti K."/>
            <person name="Salamov A."/>
            <person name="Andreopoulos B."/>
            <person name="Baker S.E."/>
            <person name="Barry K."/>
            <person name="Bills G."/>
            <person name="Bluhm B.H."/>
            <person name="Cannon C."/>
            <person name="Castanera R."/>
            <person name="Culley D.E."/>
            <person name="Daum C."/>
            <person name="Ezra D."/>
            <person name="Gonzalez J.B."/>
            <person name="Henrissat B."/>
            <person name="Kuo A."/>
            <person name="Liang C."/>
            <person name="Lipzen A."/>
            <person name="Lutzoni F."/>
            <person name="Magnuson J."/>
            <person name="Mondo S."/>
            <person name="Nolan M."/>
            <person name="Ohm R."/>
            <person name="Pangilinan J."/>
            <person name="Park H.-J.H."/>
            <person name="Ramirez L."/>
            <person name="Alfaro M."/>
            <person name="Sun H."/>
            <person name="Tritt A."/>
            <person name="Yoshinaga Y."/>
            <person name="Zwiers L.-H.L."/>
            <person name="Turgeon B.G."/>
            <person name="Goodwin S.B."/>
            <person name="Spatafora J.W."/>
            <person name="Crous P.W."/>
            <person name="Grigoriev I.V."/>
        </authorList>
    </citation>
    <scope>NUCLEOTIDE SEQUENCE [LARGE SCALE GENOMIC DNA]</scope>
    <source>
        <strain evidence="2 3">CBS 611.86</strain>
    </source>
</reference>
<feature type="chain" id="PRO_5028838726" evidence="1">
    <location>
        <begin position="19"/>
        <end position="193"/>
    </location>
</feature>
<gene>
    <name evidence="2" type="ORF">BDV95DRAFT_625651</name>
</gene>
<comment type="caution">
    <text evidence="2">The sequence shown here is derived from an EMBL/GenBank/DDBJ whole genome shotgun (WGS) entry which is preliminary data.</text>
</comment>
<dbReference type="CDD" id="cd00866">
    <property type="entry name" value="PEBP_euk"/>
    <property type="match status" value="1"/>
</dbReference>
<dbReference type="OrthoDB" id="2506647at2759"/>
<keyword evidence="1" id="KW-0732">Signal</keyword>
<keyword evidence="3" id="KW-1185">Reference proteome</keyword>
<dbReference type="Gene3D" id="3.90.280.10">
    <property type="entry name" value="PEBP-like"/>
    <property type="match status" value="1"/>
</dbReference>
<dbReference type="GO" id="GO:0030414">
    <property type="term" value="F:peptidase inhibitor activity"/>
    <property type="evidence" value="ECO:0007669"/>
    <property type="project" value="TreeGrafter"/>
</dbReference>
<dbReference type="GO" id="GO:0005543">
    <property type="term" value="F:phospholipid binding"/>
    <property type="evidence" value="ECO:0007669"/>
    <property type="project" value="TreeGrafter"/>
</dbReference>